<comment type="caution">
    <text evidence="2">The sequence shown here is derived from an EMBL/GenBank/DDBJ whole genome shotgun (WGS) entry which is preliminary data.</text>
</comment>
<dbReference type="SUPFAM" id="SSF50630">
    <property type="entry name" value="Acid proteases"/>
    <property type="match status" value="1"/>
</dbReference>
<dbReference type="AlphaFoldDB" id="A0A8H6S8U6"/>
<feature type="region of interest" description="Disordered" evidence="1">
    <location>
        <begin position="1168"/>
        <end position="1189"/>
    </location>
</feature>
<feature type="compositionally biased region" description="Acidic residues" evidence="1">
    <location>
        <begin position="1174"/>
        <end position="1189"/>
    </location>
</feature>
<feature type="compositionally biased region" description="Basic and acidic residues" evidence="1">
    <location>
        <begin position="776"/>
        <end position="786"/>
    </location>
</feature>
<evidence type="ECO:0000313" key="2">
    <source>
        <dbReference type="EMBL" id="KAF7294266.1"/>
    </source>
</evidence>
<feature type="compositionally biased region" description="Low complexity" evidence="1">
    <location>
        <begin position="788"/>
        <end position="804"/>
    </location>
</feature>
<dbReference type="OrthoDB" id="3064254at2759"/>
<reference evidence="2" key="1">
    <citation type="submission" date="2020-05" db="EMBL/GenBank/DDBJ databases">
        <title>Mycena genomes resolve the evolution of fungal bioluminescence.</title>
        <authorList>
            <person name="Tsai I.J."/>
        </authorList>
    </citation>
    <scope>NUCLEOTIDE SEQUENCE</scope>
    <source>
        <strain evidence="2">110903Hualien_Pintung</strain>
    </source>
</reference>
<feature type="compositionally biased region" description="Pro residues" evidence="1">
    <location>
        <begin position="728"/>
        <end position="737"/>
    </location>
</feature>
<dbReference type="Gene3D" id="2.40.70.10">
    <property type="entry name" value="Acid Proteases"/>
    <property type="match status" value="1"/>
</dbReference>
<accession>A0A8H6S8U6</accession>
<protein>
    <submittedName>
        <fullName evidence="2">F-box domain-containing protein</fullName>
    </submittedName>
</protein>
<evidence type="ECO:0000256" key="1">
    <source>
        <dbReference type="SAM" id="MobiDB-lite"/>
    </source>
</evidence>
<name>A0A8H6S8U6_MYCCL</name>
<gene>
    <name evidence="2" type="ORF">HMN09_01155200</name>
</gene>
<dbReference type="EMBL" id="JACAZE010000019">
    <property type="protein sequence ID" value="KAF7294266.1"/>
    <property type="molecule type" value="Genomic_DNA"/>
</dbReference>
<proteinExistence type="predicted"/>
<feature type="compositionally biased region" description="Polar residues" evidence="1">
    <location>
        <begin position="92"/>
        <end position="109"/>
    </location>
</feature>
<feature type="region of interest" description="Disordered" evidence="1">
    <location>
        <begin position="722"/>
        <end position="892"/>
    </location>
</feature>
<feature type="compositionally biased region" description="Low complexity" evidence="1">
    <location>
        <begin position="849"/>
        <end position="864"/>
    </location>
</feature>
<dbReference type="Proteomes" id="UP000613580">
    <property type="component" value="Unassembled WGS sequence"/>
</dbReference>
<feature type="region of interest" description="Disordered" evidence="1">
    <location>
        <begin position="92"/>
        <end position="115"/>
    </location>
</feature>
<organism evidence="2 3">
    <name type="scientific">Mycena chlorophos</name>
    <name type="common">Agaric fungus</name>
    <name type="synonym">Agaricus chlorophos</name>
    <dbReference type="NCBI Taxonomy" id="658473"/>
    <lineage>
        <taxon>Eukaryota</taxon>
        <taxon>Fungi</taxon>
        <taxon>Dikarya</taxon>
        <taxon>Basidiomycota</taxon>
        <taxon>Agaricomycotina</taxon>
        <taxon>Agaricomycetes</taxon>
        <taxon>Agaricomycetidae</taxon>
        <taxon>Agaricales</taxon>
        <taxon>Marasmiineae</taxon>
        <taxon>Mycenaceae</taxon>
        <taxon>Mycena</taxon>
    </lineage>
</organism>
<sequence length="1189" mass="132536">MTQCPFPPAPVETPSRGVDFRALSEMTECPNQFICLQSFPWDPNMRREQRVKIDVERRGIIRPSTGACRGIFYDPRQHRAVFYSEPPIPQSGTTFSERGIDSESQNTGTQRKEKAKMRPIIRYHPYPKMSSSASYYGSALVPPSLPPIGIARAGALVETHTKSDIDDDLVKLGKRFDDAQGLHYILVDLPDESSNLALTPIIEEGCFMLLFDTGCPLTWVYGKPTEILKNETVQGNRGKVWPVATGKYLERVAAAQSYDWKTRTDLAAGSTETVKFADGLVTWLKLHKGRARVVRTGITDSFTLQELKFAVCIAATPEKVCMQMDGILGMAHKTMDFGTSNNSDLVPYKLAQERRSKHGARFIVALDEDASYVDLYLNMLESLLTWANTRHINRKSWLVLSTRKSRPDVPDLVDQRIPHENWDNNWVPTITSTLFHWVFNVVCFSTPTVTHQLVSEARVPLLMPFILDTGTLYSYFPTEIFESLRAQMNALRSPTGQPYVLKSSLERLKNTPIAIQFHHSNSTKPVEIHLGSLDITVKLFGARVPMFTDDLRRDLAAQLRAALPSMQRFEGFTVARDVAGGIWSELLDALCAAPAPFKLQIDALWFLEAPPLAQRANPLPLKGLVFPFAILTDEADESIRRNRYMFEFEVPNLQPIIIASAGTMESLALPGEHLRLLEGIAWNALTELLLVGFWPLFHESDASESEESSGEEGYFTDDFASPERAAVPAPPSLPRAPPSTGHVAADPEAAADSRLKSSVLELEPTASSTADLAPEMPERVAERHLPESTVLPLPSPTVLPDTTSIDPPSVDLGPRPLESPKPSVESRGPLSDVERPIEPLIDGASALGSPTPAAVPHASVAAHPETPTRIGSAAKPPAVADTGRSSPAPNRSRMLSVLEAMPNLRKLRLQLRHHIDDETPIGDFICASDGSSVPRSPETFLQRLLEFQVTSLSPEDRTVDFLPANLEVLCLDRYPRIEEINAVLVEPRVAAVLGMLEHSWFPRLKTLKLWYVIKEREDLVLEEKLLDLLPKLFPLVETFELFRGWDHAADSLAGLWDPVPLMKNLVSQFKQLQTVAIDLDLPERFRAAPFVIVNREFREMMVRVHGMATEIVGEAPRLQRIQVYRELGRDQDYYWETWGVVVGADGEVKLDRPPPLISDNPFYPDPWFHPNDLVDSDSDDSSSNEADAS</sequence>
<evidence type="ECO:0000313" key="3">
    <source>
        <dbReference type="Proteomes" id="UP000613580"/>
    </source>
</evidence>
<keyword evidence="3" id="KW-1185">Reference proteome</keyword>
<dbReference type="InterPro" id="IPR021109">
    <property type="entry name" value="Peptidase_aspartic_dom_sf"/>
</dbReference>